<feature type="region of interest" description="Disordered" evidence="1">
    <location>
        <begin position="1"/>
        <end position="41"/>
    </location>
</feature>
<protein>
    <submittedName>
        <fullName evidence="2">Uncharacterized protein</fullName>
    </submittedName>
</protein>
<feature type="compositionally biased region" description="Polar residues" evidence="1">
    <location>
        <begin position="8"/>
        <end position="23"/>
    </location>
</feature>
<gene>
    <name evidence="2" type="ORF">AVDCRST_MAG48-1742</name>
</gene>
<dbReference type="EMBL" id="CADCTS010000252">
    <property type="protein sequence ID" value="CAA9306596.1"/>
    <property type="molecule type" value="Genomic_DNA"/>
</dbReference>
<organism evidence="2">
    <name type="scientific">uncultured Friedmanniella sp</name>
    <dbReference type="NCBI Taxonomy" id="335381"/>
    <lineage>
        <taxon>Bacteria</taxon>
        <taxon>Bacillati</taxon>
        <taxon>Actinomycetota</taxon>
        <taxon>Actinomycetes</taxon>
        <taxon>Propionibacteriales</taxon>
        <taxon>Nocardioidaceae</taxon>
        <taxon>Friedmanniella</taxon>
        <taxon>environmental samples</taxon>
    </lineage>
</organism>
<sequence length="88" mass="9673">MPAPAPSVTLTAEQQHLTESRSALQRMRAHTAGLTATGGDRVSTEHLKQVLHRRMKALEDDPAVPLFFGRLDYATDLGAERDETLYVG</sequence>
<accession>A0A6J4KK04</accession>
<reference evidence="2" key="1">
    <citation type="submission" date="2020-02" db="EMBL/GenBank/DDBJ databases">
        <authorList>
            <person name="Meier V. D."/>
        </authorList>
    </citation>
    <scope>NUCLEOTIDE SEQUENCE</scope>
    <source>
        <strain evidence="2">AVDCRST_MAG48</strain>
    </source>
</reference>
<feature type="non-terminal residue" evidence="2">
    <location>
        <position position="88"/>
    </location>
</feature>
<evidence type="ECO:0000256" key="1">
    <source>
        <dbReference type="SAM" id="MobiDB-lite"/>
    </source>
</evidence>
<name>A0A6J4KK04_9ACTN</name>
<dbReference type="AlphaFoldDB" id="A0A6J4KK04"/>
<evidence type="ECO:0000313" key="2">
    <source>
        <dbReference type="EMBL" id="CAA9306596.1"/>
    </source>
</evidence>
<proteinExistence type="predicted"/>